<gene>
    <name evidence="9" type="ORF">BCR32DRAFT_290154</name>
</gene>
<dbReference type="GO" id="GO:0016485">
    <property type="term" value="P:protein processing"/>
    <property type="evidence" value="ECO:0007669"/>
    <property type="project" value="TreeGrafter"/>
</dbReference>
<dbReference type="InterPro" id="IPR000718">
    <property type="entry name" value="Peptidase_M13"/>
</dbReference>
<evidence type="ECO:0000256" key="6">
    <source>
        <dbReference type="ARBA" id="ARBA00023049"/>
    </source>
</evidence>
<evidence type="ECO:0000313" key="10">
    <source>
        <dbReference type="Proteomes" id="UP000193944"/>
    </source>
</evidence>
<dbReference type="GO" id="GO:0005886">
    <property type="term" value="C:plasma membrane"/>
    <property type="evidence" value="ECO:0007669"/>
    <property type="project" value="TreeGrafter"/>
</dbReference>
<dbReference type="PROSITE" id="PS51885">
    <property type="entry name" value="NEPRILYSIN"/>
    <property type="match status" value="1"/>
</dbReference>
<dbReference type="STRING" id="1754192.A0A1Y1XKC7"/>
<dbReference type="PANTHER" id="PTHR11733">
    <property type="entry name" value="ZINC METALLOPROTEASE FAMILY M13 NEPRILYSIN-RELATED"/>
    <property type="match status" value="1"/>
</dbReference>
<evidence type="ECO:0000259" key="8">
    <source>
        <dbReference type="Pfam" id="PF05649"/>
    </source>
</evidence>
<dbReference type="EMBL" id="MCFG01000024">
    <property type="protein sequence ID" value="ORX86165.1"/>
    <property type="molecule type" value="Genomic_DNA"/>
</dbReference>
<proteinExistence type="predicted"/>
<dbReference type="InterPro" id="IPR042089">
    <property type="entry name" value="Peptidase_M13_dom_2"/>
</dbReference>
<dbReference type="Pfam" id="PF01431">
    <property type="entry name" value="Peptidase_M13"/>
    <property type="match status" value="1"/>
</dbReference>
<dbReference type="GO" id="GO:0004222">
    <property type="term" value="F:metalloendopeptidase activity"/>
    <property type="evidence" value="ECO:0007669"/>
    <property type="project" value="InterPro"/>
</dbReference>
<comment type="caution">
    <text evidence="9">The sequence shown here is derived from an EMBL/GenBank/DDBJ whole genome shotgun (WGS) entry which is preliminary data.</text>
</comment>
<name>A0A1Y1XKC7_9FUNG</name>
<dbReference type="Pfam" id="PF05649">
    <property type="entry name" value="Peptidase_M13_N"/>
    <property type="match status" value="1"/>
</dbReference>
<protein>
    <submittedName>
        <fullName evidence="9">Zincin</fullName>
    </submittedName>
</protein>
<evidence type="ECO:0000256" key="4">
    <source>
        <dbReference type="ARBA" id="ARBA00022801"/>
    </source>
</evidence>
<feature type="domain" description="Peptidase M13 N-terminal" evidence="8">
    <location>
        <begin position="8"/>
        <end position="127"/>
    </location>
</feature>
<comment type="cofactor">
    <cofactor evidence="1">
        <name>Zn(2+)</name>
        <dbReference type="ChEBI" id="CHEBI:29105"/>
    </cofactor>
</comment>
<keyword evidence="2" id="KW-0645">Protease</keyword>
<accession>A0A1Y1XKC7</accession>
<evidence type="ECO:0000259" key="7">
    <source>
        <dbReference type="Pfam" id="PF01431"/>
    </source>
</evidence>
<dbReference type="OrthoDB" id="6475849at2759"/>
<feature type="non-terminal residue" evidence="9">
    <location>
        <position position="233"/>
    </location>
</feature>
<evidence type="ECO:0000256" key="3">
    <source>
        <dbReference type="ARBA" id="ARBA00022723"/>
    </source>
</evidence>
<evidence type="ECO:0000256" key="1">
    <source>
        <dbReference type="ARBA" id="ARBA00001947"/>
    </source>
</evidence>
<reference evidence="9 10" key="1">
    <citation type="submission" date="2016-08" db="EMBL/GenBank/DDBJ databases">
        <title>A Parts List for Fungal Cellulosomes Revealed by Comparative Genomics.</title>
        <authorList>
            <consortium name="DOE Joint Genome Institute"/>
            <person name="Haitjema C.H."/>
            <person name="Gilmore S.P."/>
            <person name="Henske J.K."/>
            <person name="Solomon K.V."/>
            <person name="De Groot R."/>
            <person name="Kuo A."/>
            <person name="Mondo S.J."/>
            <person name="Salamov A.A."/>
            <person name="Labutti K."/>
            <person name="Zhao Z."/>
            <person name="Chiniquy J."/>
            <person name="Barry K."/>
            <person name="Brewer H.M."/>
            <person name="Purvine S.O."/>
            <person name="Wright A.T."/>
            <person name="Boxma B."/>
            <person name="Van Alen T."/>
            <person name="Hackstein J.H."/>
            <person name="Baker S.E."/>
            <person name="Grigoriev I.V."/>
            <person name="O'Malley M.A."/>
        </authorList>
    </citation>
    <scope>NUCLEOTIDE SEQUENCE [LARGE SCALE GENOMIC DNA]</scope>
    <source>
        <strain evidence="9 10">S4</strain>
    </source>
</reference>
<dbReference type="InterPro" id="IPR018497">
    <property type="entry name" value="Peptidase_M13_C"/>
</dbReference>
<keyword evidence="4" id="KW-0378">Hydrolase</keyword>
<dbReference type="InterPro" id="IPR024079">
    <property type="entry name" value="MetalloPept_cat_dom_sf"/>
</dbReference>
<dbReference type="AlphaFoldDB" id="A0A1Y1XKC7"/>
<sequence length="233" mass="27266">MNSNLFFLEETESETLASYIEWMIIKNYYLYLSSDITDIFKNYNDKSQYPRNMMCLDYISSLLMMNIGKIFTEKAFSADDKKNIEDMVKNISESMNTRIANLSWLDEITKENAKKKAYSLIKEIGYPDFIMNPKELYEFNKGLEMDPKELFNNIINIGTVKNSKAMKQLETNEWNNEWMMSPIKANAYYNPLLNQYVFPAGIIQSPYYNSFNPNYLNYGGIGMIIGHELSHAF</sequence>
<dbReference type="GO" id="GO:0046872">
    <property type="term" value="F:metal ion binding"/>
    <property type="evidence" value="ECO:0007669"/>
    <property type="project" value="UniProtKB-KW"/>
</dbReference>
<keyword evidence="10" id="KW-1185">Reference proteome</keyword>
<reference evidence="9 10" key="2">
    <citation type="submission" date="2016-08" db="EMBL/GenBank/DDBJ databases">
        <title>Pervasive Adenine N6-methylation of Active Genes in Fungi.</title>
        <authorList>
            <consortium name="DOE Joint Genome Institute"/>
            <person name="Mondo S.J."/>
            <person name="Dannebaum R.O."/>
            <person name="Kuo R.C."/>
            <person name="Labutti K."/>
            <person name="Haridas S."/>
            <person name="Kuo A."/>
            <person name="Salamov A."/>
            <person name="Ahrendt S.R."/>
            <person name="Lipzen A."/>
            <person name="Sullivan W."/>
            <person name="Andreopoulos W.B."/>
            <person name="Clum A."/>
            <person name="Lindquist E."/>
            <person name="Daum C."/>
            <person name="Ramamoorthy G.K."/>
            <person name="Gryganskyi A."/>
            <person name="Culley D."/>
            <person name="Magnuson J.K."/>
            <person name="James T.Y."/>
            <person name="O'Malley M.A."/>
            <person name="Stajich J.E."/>
            <person name="Spatafora J.W."/>
            <person name="Visel A."/>
            <person name="Grigoriev I.V."/>
        </authorList>
    </citation>
    <scope>NUCLEOTIDE SEQUENCE [LARGE SCALE GENOMIC DNA]</scope>
    <source>
        <strain evidence="9 10">S4</strain>
    </source>
</reference>
<organism evidence="9 10">
    <name type="scientific">Anaeromyces robustus</name>
    <dbReference type="NCBI Taxonomy" id="1754192"/>
    <lineage>
        <taxon>Eukaryota</taxon>
        <taxon>Fungi</taxon>
        <taxon>Fungi incertae sedis</taxon>
        <taxon>Chytridiomycota</taxon>
        <taxon>Chytridiomycota incertae sedis</taxon>
        <taxon>Neocallimastigomycetes</taxon>
        <taxon>Neocallimastigales</taxon>
        <taxon>Neocallimastigaceae</taxon>
        <taxon>Anaeromyces</taxon>
    </lineage>
</organism>
<evidence type="ECO:0000313" key="9">
    <source>
        <dbReference type="EMBL" id="ORX86165.1"/>
    </source>
</evidence>
<dbReference type="PANTHER" id="PTHR11733:SF240">
    <property type="entry name" value="GH14155P-RELATED"/>
    <property type="match status" value="1"/>
</dbReference>
<dbReference type="SUPFAM" id="SSF55486">
    <property type="entry name" value="Metalloproteases ('zincins'), catalytic domain"/>
    <property type="match status" value="1"/>
</dbReference>
<dbReference type="Proteomes" id="UP000193944">
    <property type="component" value="Unassembled WGS sequence"/>
</dbReference>
<dbReference type="InterPro" id="IPR008753">
    <property type="entry name" value="Peptidase_M13_N"/>
</dbReference>
<evidence type="ECO:0000256" key="2">
    <source>
        <dbReference type="ARBA" id="ARBA00022670"/>
    </source>
</evidence>
<keyword evidence="6" id="KW-0482">Metalloprotease</keyword>
<keyword evidence="3" id="KW-0479">Metal-binding</keyword>
<dbReference type="Gene3D" id="3.40.390.10">
    <property type="entry name" value="Collagenase (Catalytic Domain)"/>
    <property type="match status" value="1"/>
</dbReference>
<keyword evidence="5" id="KW-0862">Zinc</keyword>
<evidence type="ECO:0000256" key="5">
    <source>
        <dbReference type="ARBA" id="ARBA00022833"/>
    </source>
</evidence>
<dbReference type="PRINTS" id="PR00786">
    <property type="entry name" value="NEPRILYSIN"/>
</dbReference>
<dbReference type="Gene3D" id="1.10.1380.10">
    <property type="entry name" value="Neutral endopeptidase , domain2"/>
    <property type="match status" value="1"/>
</dbReference>
<feature type="domain" description="Peptidase M13 C-terminal" evidence="7">
    <location>
        <begin position="186"/>
        <end position="233"/>
    </location>
</feature>